<name>A0A6A6JSY2_WESOR</name>
<dbReference type="EMBL" id="ML986487">
    <property type="protein sequence ID" value="KAF2278978.1"/>
    <property type="molecule type" value="Genomic_DNA"/>
</dbReference>
<dbReference type="AlphaFoldDB" id="A0A6A6JSY2"/>
<evidence type="ECO:0000313" key="1">
    <source>
        <dbReference type="EMBL" id="KAF2278978.1"/>
    </source>
</evidence>
<dbReference type="Proteomes" id="UP000800097">
    <property type="component" value="Unassembled WGS sequence"/>
</dbReference>
<accession>A0A6A6JSY2</accession>
<sequence length="574" mass="65169">MTTLGDLELSTLRAENYQGLARVPLQSLKFNHPLVQQKHREISEKNIQRLCNVFARSSCQRLQQENYINAIVGQSELVGSLAAIGMTPSQMLKLQEGDNLPYLSLDSVFCLSGLHRVEAAKRYLPSSDQWWVVRLYSGNSPKELLLRDIEAYTNEQRPPDGEVFRKIRIYHNCGDIESENRWWTYLDNSKPKDLRQLIKHKNLISAFDALVDIPGLWSKVHLGSLHRLLKLRCDEEMICYLSHVDTTWRKILSCNSGSLPASVVDSKTVEKLQLLRPCADSDKYIIQKLMKERVLFPNILDDSTRLRLLENICSLTCLIPSLWTFFENLKFLEPCCDSLRQILGNDIHGTLKSTLLSSYSPPAKSYIQTDANYEAEFDISAEPDALAQIAYLELWAFCARHLDGLTTFTPRKEAKKPKPLVKGPNPLLLQYLAKFAISRGFRTHRALLLSKQDSQTALAIDFLKKANPIASDYSIDQVRAVIDAGTRPPSTVQTLKSQSAISEITPERRCGRPFEDDYAVDKLTLFLPLIYGDYKSSDATLAFVRQDLFTHFFGPIRILDTQLGPSAQASWLQV</sequence>
<keyword evidence="2" id="KW-1185">Reference proteome</keyword>
<gene>
    <name evidence="1" type="ORF">EI97DRAFT_413974</name>
</gene>
<dbReference type="Pfam" id="PF12520">
    <property type="entry name" value="DUF3723"/>
    <property type="match status" value="1"/>
</dbReference>
<dbReference type="GeneID" id="54549989"/>
<organism evidence="1 2">
    <name type="scientific">Westerdykella ornata</name>
    <dbReference type="NCBI Taxonomy" id="318751"/>
    <lineage>
        <taxon>Eukaryota</taxon>
        <taxon>Fungi</taxon>
        <taxon>Dikarya</taxon>
        <taxon>Ascomycota</taxon>
        <taxon>Pezizomycotina</taxon>
        <taxon>Dothideomycetes</taxon>
        <taxon>Pleosporomycetidae</taxon>
        <taxon>Pleosporales</taxon>
        <taxon>Sporormiaceae</taxon>
        <taxon>Westerdykella</taxon>
    </lineage>
</organism>
<reference evidence="1" key="1">
    <citation type="journal article" date="2020" name="Stud. Mycol.">
        <title>101 Dothideomycetes genomes: a test case for predicting lifestyles and emergence of pathogens.</title>
        <authorList>
            <person name="Haridas S."/>
            <person name="Albert R."/>
            <person name="Binder M."/>
            <person name="Bloem J."/>
            <person name="Labutti K."/>
            <person name="Salamov A."/>
            <person name="Andreopoulos B."/>
            <person name="Baker S."/>
            <person name="Barry K."/>
            <person name="Bills G."/>
            <person name="Bluhm B."/>
            <person name="Cannon C."/>
            <person name="Castanera R."/>
            <person name="Culley D."/>
            <person name="Daum C."/>
            <person name="Ezra D."/>
            <person name="Gonzalez J."/>
            <person name="Henrissat B."/>
            <person name="Kuo A."/>
            <person name="Liang C."/>
            <person name="Lipzen A."/>
            <person name="Lutzoni F."/>
            <person name="Magnuson J."/>
            <person name="Mondo S."/>
            <person name="Nolan M."/>
            <person name="Ohm R."/>
            <person name="Pangilinan J."/>
            <person name="Park H.-J."/>
            <person name="Ramirez L."/>
            <person name="Alfaro M."/>
            <person name="Sun H."/>
            <person name="Tritt A."/>
            <person name="Yoshinaga Y."/>
            <person name="Zwiers L.-H."/>
            <person name="Turgeon B."/>
            <person name="Goodwin S."/>
            <person name="Spatafora J."/>
            <person name="Crous P."/>
            <person name="Grigoriev I."/>
        </authorList>
    </citation>
    <scope>NUCLEOTIDE SEQUENCE</scope>
    <source>
        <strain evidence="1">CBS 379.55</strain>
    </source>
</reference>
<protein>
    <submittedName>
        <fullName evidence="1">Uncharacterized protein</fullName>
    </submittedName>
</protein>
<dbReference type="RefSeq" id="XP_033656517.1">
    <property type="nucleotide sequence ID" value="XM_033796814.1"/>
</dbReference>
<feature type="non-terminal residue" evidence="1">
    <location>
        <position position="574"/>
    </location>
</feature>
<dbReference type="OrthoDB" id="4227485at2759"/>
<dbReference type="InterPro" id="IPR022198">
    <property type="entry name" value="DUF3723"/>
</dbReference>
<proteinExistence type="predicted"/>
<evidence type="ECO:0000313" key="2">
    <source>
        <dbReference type="Proteomes" id="UP000800097"/>
    </source>
</evidence>